<dbReference type="PROSITE" id="PS00211">
    <property type="entry name" value="ABC_TRANSPORTER_1"/>
    <property type="match status" value="1"/>
</dbReference>
<reference evidence="6 7" key="1">
    <citation type="submission" date="2018-06" db="EMBL/GenBank/DDBJ databases">
        <authorList>
            <consortium name="Pathogen Informatics"/>
            <person name="Doyle S."/>
        </authorList>
    </citation>
    <scope>NUCLEOTIDE SEQUENCE [LARGE SCALE GENOMIC DNA]</scope>
    <source>
        <strain evidence="6 7">NCTC11179</strain>
    </source>
</reference>
<dbReference type="GO" id="GO:0005524">
    <property type="term" value="F:ATP binding"/>
    <property type="evidence" value="ECO:0007669"/>
    <property type="project" value="UniProtKB-KW"/>
</dbReference>
<evidence type="ECO:0000256" key="4">
    <source>
        <dbReference type="ARBA" id="ARBA00022840"/>
    </source>
</evidence>
<dbReference type="Proteomes" id="UP000255024">
    <property type="component" value="Unassembled WGS sequence"/>
</dbReference>
<protein>
    <submittedName>
        <fullName evidence="6">Hemin import ATP-binding protein HmuV</fullName>
        <ecNumber evidence="6">3.6.3.-</ecNumber>
    </submittedName>
</protein>
<dbReference type="PANTHER" id="PTHR42734">
    <property type="entry name" value="METAL TRANSPORT SYSTEM ATP-BINDING PROTEIN TM_0124-RELATED"/>
    <property type="match status" value="1"/>
</dbReference>
<dbReference type="InterPro" id="IPR027417">
    <property type="entry name" value="P-loop_NTPase"/>
</dbReference>
<dbReference type="InterPro" id="IPR003439">
    <property type="entry name" value="ABC_transporter-like_ATP-bd"/>
</dbReference>
<dbReference type="Pfam" id="PF00005">
    <property type="entry name" value="ABC_tran"/>
    <property type="match status" value="1"/>
</dbReference>
<dbReference type="CDD" id="cd03214">
    <property type="entry name" value="ABC_Iron-Siderophores_B12_Hemin"/>
    <property type="match status" value="1"/>
</dbReference>
<keyword evidence="6" id="KW-0378">Hydrolase</keyword>
<evidence type="ECO:0000256" key="3">
    <source>
        <dbReference type="ARBA" id="ARBA00022741"/>
    </source>
</evidence>
<dbReference type="PANTHER" id="PTHR42734:SF6">
    <property type="entry name" value="MOLYBDATE IMPORT ATP-BINDING PROTEIN MOLC"/>
    <property type="match status" value="1"/>
</dbReference>
<evidence type="ECO:0000313" key="6">
    <source>
        <dbReference type="EMBL" id="STZ27399.1"/>
    </source>
</evidence>
<dbReference type="EC" id="3.6.3.-" evidence="6"/>
<evidence type="ECO:0000256" key="2">
    <source>
        <dbReference type="ARBA" id="ARBA00022448"/>
    </source>
</evidence>
<dbReference type="InterPro" id="IPR050153">
    <property type="entry name" value="Metal_Ion_Import_ABC"/>
</dbReference>
<dbReference type="InterPro" id="IPR017871">
    <property type="entry name" value="ABC_transporter-like_CS"/>
</dbReference>
<gene>
    <name evidence="6" type="primary">hmuV_1</name>
    <name evidence="6" type="ORF">NCTC11179_00934</name>
</gene>
<dbReference type="SMART" id="SM00382">
    <property type="entry name" value="AAA"/>
    <property type="match status" value="1"/>
</dbReference>
<feature type="domain" description="ABC transporter" evidence="5">
    <location>
        <begin position="5"/>
        <end position="235"/>
    </location>
</feature>
<evidence type="ECO:0000256" key="1">
    <source>
        <dbReference type="ARBA" id="ARBA00005417"/>
    </source>
</evidence>
<dbReference type="GO" id="GO:0016887">
    <property type="term" value="F:ATP hydrolysis activity"/>
    <property type="evidence" value="ECO:0007669"/>
    <property type="project" value="InterPro"/>
</dbReference>
<evidence type="ECO:0000313" key="7">
    <source>
        <dbReference type="Proteomes" id="UP000255024"/>
    </source>
</evidence>
<evidence type="ECO:0000259" key="5">
    <source>
        <dbReference type="PROSITE" id="PS50893"/>
    </source>
</evidence>
<keyword evidence="3" id="KW-0547">Nucleotide-binding</keyword>
<keyword evidence="7" id="KW-1185">Reference proteome</keyword>
<keyword evidence="4 6" id="KW-0067">ATP-binding</keyword>
<proteinExistence type="inferred from homology"/>
<dbReference type="RefSeq" id="WP_115090340.1">
    <property type="nucleotide sequence ID" value="NZ_CP068107.1"/>
</dbReference>
<dbReference type="SUPFAM" id="SSF52540">
    <property type="entry name" value="P-loop containing nucleoside triphosphate hydrolases"/>
    <property type="match status" value="1"/>
</dbReference>
<dbReference type="PROSITE" id="PS50893">
    <property type="entry name" value="ABC_TRANSPORTER_2"/>
    <property type="match status" value="1"/>
</dbReference>
<sequence>MKQFIQLQHVSFAYEKQLVLNQINASFEKGKLSVILGRNGSGKSTMFNILAGLEKKYQGQVFFDGIERKGNKHPIRLGFLNQFHQTTFPFTVREVILTGRASFSSFKPSTEDHREVEEIVARFQLTHLIDKPYTALSGGERQLVLLCRVLVQKPAVLMLDEPTNHLDLHYQVAVLKCIKQLADEGTTILCVMHDPNLAFMFGDRFYLMQNNQLIDIQSLENKEVHQLLEETYQLPLHPLDNQGKLMFMPLIEV</sequence>
<dbReference type="InterPro" id="IPR003593">
    <property type="entry name" value="AAA+_ATPase"/>
</dbReference>
<comment type="similarity">
    <text evidence="1">Belongs to the ABC transporter superfamily.</text>
</comment>
<dbReference type="AlphaFoldDB" id="A0A378RM19"/>
<name>A0A378RM19_MYROD</name>
<keyword evidence="2" id="KW-0813">Transport</keyword>
<dbReference type="Gene3D" id="3.40.50.300">
    <property type="entry name" value="P-loop containing nucleotide triphosphate hydrolases"/>
    <property type="match status" value="1"/>
</dbReference>
<dbReference type="EMBL" id="UGQL01000001">
    <property type="protein sequence ID" value="STZ27399.1"/>
    <property type="molecule type" value="Genomic_DNA"/>
</dbReference>
<organism evidence="6 7">
    <name type="scientific">Myroides odoratus</name>
    <name type="common">Flavobacterium odoratum</name>
    <dbReference type="NCBI Taxonomy" id="256"/>
    <lineage>
        <taxon>Bacteria</taxon>
        <taxon>Pseudomonadati</taxon>
        <taxon>Bacteroidota</taxon>
        <taxon>Flavobacteriia</taxon>
        <taxon>Flavobacteriales</taxon>
        <taxon>Flavobacteriaceae</taxon>
        <taxon>Myroides</taxon>
    </lineage>
</organism>
<accession>A0A378RM19</accession>